<keyword evidence="1" id="KW-0812">Transmembrane</keyword>
<dbReference type="Proteomes" id="UP000297031">
    <property type="component" value="Chromosome"/>
</dbReference>
<dbReference type="EMBL" id="CP039393">
    <property type="protein sequence ID" value="QCD35810.1"/>
    <property type="molecule type" value="Genomic_DNA"/>
</dbReference>
<reference evidence="2 3" key="1">
    <citation type="submission" date="2019-02" db="EMBL/GenBank/DDBJ databases">
        <title>Isolation and identification of novel species under the genus Muribaculum.</title>
        <authorList>
            <person name="Miyake S."/>
            <person name="Ding Y."/>
            <person name="Low A."/>
            <person name="Soh M."/>
            <person name="Seedorf H."/>
        </authorList>
    </citation>
    <scope>NUCLEOTIDE SEQUENCE [LARGE SCALE GENOMIC DNA]</scope>
    <source>
        <strain evidence="2 3">TLL-A4</strain>
    </source>
</reference>
<keyword evidence="1" id="KW-0472">Membrane</keyword>
<evidence type="ECO:0000256" key="1">
    <source>
        <dbReference type="SAM" id="Phobius"/>
    </source>
</evidence>
<evidence type="ECO:0000313" key="3">
    <source>
        <dbReference type="Proteomes" id="UP000297031"/>
    </source>
</evidence>
<keyword evidence="3" id="KW-1185">Reference proteome</keyword>
<feature type="transmembrane region" description="Helical" evidence="1">
    <location>
        <begin position="12"/>
        <end position="31"/>
    </location>
</feature>
<sequence>MVAFKITDYTLQWVWVGLIVICALIFIVSYARRIYKNTRKGVNPSCIGCALIDKCERNKSEEKPCDDYRGCCGDE</sequence>
<dbReference type="KEGG" id="mgod:E7746_07900"/>
<evidence type="ECO:0000313" key="2">
    <source>
        <dbReference type="EMBL" id="QCD35810.1"/>
    </source>
</evidence>
<evidence type="ECO:0008006" key="4">
    <source>
        <dbReference type="Google" id="ProtNLM"/>
    </source>
</evidence>
<dbReference type="AlphaFoldDB" id="A0A4P7VJ15"/>
<name>A0A4P7VJ15_9BACT</name>
<proteinExistence type="predicted"/>
<dbReference type="RefSeq" id="WP_136410431.1">
    <property type="nucleotide sequence ID" value="NZ_CP039393.1"/>
</dbReference>
<organism evidence="2 3">
    <name type="scientific">Muribaculum gordoncarteri</name>
    <dbReference type="NCBI Taxonomy" id="2530390"/>
    <lineage>
        <taxon>Bacteria</taxon>
        <taxon>Pseudomonadati</taxon>
        <taxon>Bacteroidota</taxon>
        <taxon>Bacteroidia</taxon>
        <taxon>Bacteroidales</taxon>
        <taxon>Muribaculaceae</taxon>
        <taxon>Muribaculum</taxon>
    </lineage>
</organism>
<gene>
    <name evidence="2" type="ORF">E7746_07900</name>
</gene>
<accession>A0A4P7VJ15</accession>
<protein>
    <recommendedName>
        <fullName evidence="4">FeoB-associated Cys-rich membrane protein</fullName>
    </recommendedName>
</protein>
<keyword evidence="1" id="KW-1133">Transmembrane helix</keyword>